<evidence type="ECO:0000256" key="1">
    <source>
        <dbReference type="SAM" id="Phobius"/>
    </source>
</evidence>
<gene>
    <name evidence="2" type="ORF">THTE_0912</name>
</gene>
<protein>
    <submittedName>
        <fullName evidence="2">Uncharacterized protein</fullName>
    </submittedName>
</protein>
<reference evidence="2 3" key="1">
    <citation type="journal article" name="Front. Microbiol.">
        <title>Sugar Metabolism of the First Thermophilic Planctomycete Thermogutta terrifontis: Comparative Genomic and Transcriptomic Approaches.</title>
        <authorList>
            <person name="Elcheninov A.G."/>
            <person name="Menzel P."/>
            <person name="Gudbergsdottir S.R."/>
            <person name="Slesarev A.I."/>
            <person name="Kadnikov V.V."/>
            <person name="Krogh A."/>
            <person name="Bonch-Osmolovskaya E.A."/>
            <person name="Peng X."/>
            <person name="Kublanov I.V."/>
        </authorList>
    </citation>
    <scope>NUCLEOTIDE SEQUENCE [LARGE SCALE GENOMIC DNA]</scope>
    <source>
        <strain evidence="2 3">R1</strain>
    </source>
</reference>
<keyword evidence="3" id="KW-1185">Reference proteome</keyword>
<dbReference type="KEGG" id="ttf:THTE_0912"/>
<dbReference type="Proteomes" id="UP000215086">
    <property type="component" value="Chromosome"/>
</dbReference>
<name>A0A286RC33_9BACT</name>
<proteinExistence type="predicted"/>
<evidence type="ECO:0000313" key="2">
    <source>
        <dbReference type="EMBL" id="ASV73514.1"/>
    </source>
</evidence>
<sequence>MWSAAIYRRFFETALAVVKPRVSPAFSRLCIPLCSDARIFFISTLVFFCLLTLDFFTNPCLLLHSDA</sequence>
<dbReference type="EMBL" id="CP018477">
    <property type="protein sequence ID" value="ASV73514.1"/>
    <property type="molecule type" value="Genomic_DNA"/>
</dbReference>
<keyword evidence="1" id="KW-0812">Transmembrane</keyword>
<keyword evidence="1" id="KW-0472">Membrane</keyword>
<accession>A0A286RC33</accession>
<keyword evidence="1" id="KW-1133">Transmembrane helix</keyword>
<evidence type="ECO:0000313" key="3">
    <source>
        <dbReference type="Proteomes" id="UP000215086"/>
    </source>
</evidence>
<feature type="transmembrane region" description="Helical" evidence="1">
    <location>
        <begin position="37"/>
        <end position="56"/>
    </location>
</feature>
<dbReference type="AlphaFoldDB" id="A0A286RC33"/>
<organism evidence="2 3">
    <name type="scientific">Thermogutta terrifontis</name>
    <dbReference type="NCBI Taxonomy" id="1331910"/>
    <lineage>
        <taxon>Bacteria</taxon>
        <taxon>Pseudomonadati</taxon>
        <taxon>Planctomycetota</taxon>
        <taxon>Planctomycetia</taxon>
        <taxon>Pirellulales</taxon>
        <taxon>Thermoguttaceae</taxon>
        <taxon>Thermogutta</taxon>
    </lineage>
</organism>